<evidence type="ECO:0000313" key="3">
    <source>
        <dbReference type="Proteomes" id="UP000002051"/>
    </source>
</evidence>
<evidence type="ECO:0000313" key="1">
    <source>
        <dbReference type="EMBL" id="AES66571.1"/>
    </source>
</evidence>
<name>G7ITF3_MEDTR</name>
<dbReference type="GO" id="GO:0141166">
    <property type="term" value="P:chromosomal 5-methylcytosine DNA demethylation pathway"/>
    <property type="evidence" value="ECO:0007669"/>
    <property type="project" value="InterPro"/>
</dbReference>
<dbReference type="STRING" id="3880.G7ITF3"/>
<evidence type="ECO:0000313" key="2">
    <source>
        <dbReference type="EnsemblPlants" id="AES66571"/>
    </source>
</evidence>
<dbReference type="Proteomes" id="UP000002051">
    <property type="component" value="Chromosome 2"/>
</dbReference>
<dbReference type="AlphaFoldDB" id="G7ITF3"/>
<dbReference type="EnsemblPlants" id="AES66571">
    <property type="protein sequence ID" value="AES66571"/>
    <property type="gene ID" value="MTR_2g075890"/>
</dbReference>
<gene>
    <name evidence="1" type="ordered locus">MTR_2g075890</name>
</gene>
<reference evidence="1 3" key="2">
    <citation type="journal article" date="2014" name="BMC Genomics">
        <title>An improved genome release (version Mt4.0) for the model legume Medicago truncatula.</title>
        <authorList>
            <person name="Tang H."/>
            <person name="Krishnakumar V."/>
            <person name="Bidwell S."/>
            <person name="Rosen B."/>
            <person name="Chan A."/>
            <person name="Zhou S."/>
            <person name="Gentzbittel L."/>
            <person name="Childs K.L."/>
            <person name="Yandell M."/>
            <person name="Gundlach H."/>
            <person name="Mayer K.F."/>
            <person name="Schwartz D.C."/>
            <person name="Town C.D."/>
        </authorList>
    </citation>
    <scope>GENOME REANNOTATION</scope>
    <source>
        <strain evidence="2 3">cv. Jemalong A17</strain>
    </source>
</reference>
<dbReference type="InterPro" id="IPR044811">
    <property type="entry name" value="DME/ROS1"/>
</dbReference>
<dbReference type="GO" id="GO:0019104">
    <property type="term" value="F:DNA N-glycosylase activity"/>
    <property type="evidence" value="ECO:0007669"/>
    <property type="project" value="InterPro"/>
</dbReference>
<dbReference type="GO" id="GO:0035514">
    <property type="term" value="F:DNA demethylase activity"/>
    <property type="evidence" value="ECO:0007669"/>
    <property type="project" value="InterPro"/>
</dbReference>
<dbReference type="EMBL" id="CM001218">
    <property type="protein sequence ID" value="AES66571.1"/>
    <property type="molecule type" value="Genomic_DNA"/>
</dbReference>
<dbReference type="PANTHER" id="PTHR46213:SF13">
    <property type="entry name" value="DEMETER-LIKE PROTEIN 2-RELATED"/>
    <property type="match status" value="1"/>
</dbReference>
<keyword evidence="3" id="KW-1185">Reference proteome</keyword>
<dbReference type="HOGENOM" id="CLU_1417089_0_0_1"/>
<dbReference type="PaxDb" id="3880-AES66571"/>
<sequence>MTFPTDKQLTMHKVHKHAMMSWLEQNALVLFQGSSDPVKKQHANVDLDEETNKVRKLLLSYLNPDGVDGTNEDKAKWWEEERKLFRGRSESFIARMHPIQGYIQFSIWKGSVVDSVVGVFSLKMSQTIFVAQLSCSLLLNIPKSQAARDVRFLHVIKLFTRKYNRIVSAGTSAIFKPFNNRYRSKLIVQMID</sequence>
<dbReference type="PANTHER" id="PTHR46213">
    <property type="entry name" value="TRANSCRIPTIONAL ACTIVATOR DEMETER"/>
    <property type="match status" value="1"/>
</dbReference>
<organism evidence="1 3">
    <name type="scientific">Medicago truncatula</name>
    <name type="common">Barrel medic</name>
    <name type="synonym">Medicago tribuloides</name>
    <dbReference type="NCBI Taxonomy" id="3880"/>
    <lineage>
        <taxon>Eukaryota</taxon>
        <taxon>Viridiplantae</taxon>
        <taxon>Streptophyta</taxon>
        <taxon>Embryophyta</taxon>
        <taxon>Tracheophyta</taxon>
        <taxon>Spermatophyta</taxon>
        <taxon>Magnoliopsida</taxon>
        <taxon>eudicotyledons</taxon>
        <taxon>Gunneridae</taxon>
        <taxon>Pentapetalae</taxon>
        <taxon>rosids</taxon>
        <taxon>fabids</taxon>
        <taxon>Fabales</taxon>
        <taxon>Fabaceae</taxon>
        <taxon>Papilionoideae</taxon>
        <taxon>50 kb inversion clade</taxon>
        <taxon>NPAAA clade</taxon>
        <taxon>Hologalegina</taxon>
        <taxon>IRL clade</taxon>
        <taxon>Trifolieae</taxon>
        <taxon>Medicago</taxon>
    </lineage>
</organism>
<accession>G7ITF3</accession>
<reference evidence="1 3" key="1">
    <citation type="journal article" date="2011" name="Nature">
        <title>The Medicago genome provides insight into the evolution of rhizobial symbioses.</title>
        <authorList>
            <person name="Young N.D."/>
            <person name="Debelle F."/>
            <person name="Oldroyd G.E."/>
            <person name="Geurts R."/>
            <person name="Cannon S.B."/>
            <person name="Udvardi M.K."/>
            <person name="Benedito V.A."/>
            <person name="Mayer K.F."/>
            <person name="Gouzy J."/>
            <person name="Schoof H."/>
            <person name="Van de Peer Y."/>
            <person name="Proost S."/>
            <person name="Cook D.R."/>
            <person name="Meyers B.C."/>
            <person name="Spannagl M."/>
            <person name="Cheung F."/>
            <person name="De Mita S."/>
            <person name="Krishnakumar V."/>
            <person name="Gundlach H."/>
            <person name="Zhou S."/>
            <person name="Mudge J."/>
            <person name="Bharti A.K."/>
            <person name="Murray J.D."/>
            <person name="Naoumkina M.A."/>
            <person name="Rosen B."/>
            <person name="Silverstein K.A."/>
            <person name="Tang H."/>
            <person name="Rombauts S."/>
            <person name="Zhao P.X."/>
            <person name="Zhou P."/>
            <person name="Barbe V."/>
            <person name="Bardou P."/>
            <person name="Bechner M."/>
            <person name="Bellec A."/>
            <person name="Berger A."/>
            <person name="Berges H."/>
            <person name="Bidwell S."/>
            <person name="Bisseling T."/>
            <person name="Choisne N."/>
            <person name="Couloux A."/>
            <person name="Denny R."/>
            <person name="Deshpande S."/>
            <person name="Dai X."/>
            <person name="Doyle J.J."/>
            <person name="Dudez A.M."/>
            <person name="Farmer A.D."/>
            <person name="Fouteau S."/>
            <person name="Franken C."/>
            <person name="Gibelin C."/>
            <person name="Gish J."/>
            <person name="Goldstein S."/>
            <person name="Gonzalez A.J."/>
            <person name="Green P.J."/>
            <person name="Hallab A."/>
            <person name="Hartog M."/>
            <person name="Hua A."/>
            <person name="Humphray S.J."/>
            <person name="Jeong D.H."/>
            <person name="Jing Y."/>
            <person name="Jocker A."/>
            <person name="Kenton S.M."/>
            <person name="Kim D.J."/>
            <person name="Klee K."/>
            <person name="Lai H."/>
            <person name="Lang C."/>
            <person name="Lin S."/>
            <person name="Macmil S.L."/>
            <person name="Magdelenat G."/>
            <person name="Matthews L."/>
            <person name="McCorrison J."/>
            <person name="Monaghan E.L."/>
            <person name="Mun J.H."/>
            <person name="Najar F.Z."/>
            <person name="Nicholson C."/>
            <person name="Noirot C."/>
            <person name="O'Bleness M."/>
            <person name="Paule C.R."/>
            <person name="Poulain J."/>
            <person name="Prion F."/>
            <person name="Qin B."/>
            <person name="Qu C."/>
            <person name="Retzel E.F."/>
            <person name="Riddle C."/>
            <person name="Sallet E."/>
            <person name="Samain S."/>
            <person name="Samson N."/>
            <person name="Sanders I."/>
            <person name="Saurat O."/>
            <person name="Scarpelli C."/>
            <person name="Schiex T."/>
            <person name="Segurens B."/>
            <person name="Severin A.J."/>
            <person name="Sherrier D.J."/>
            <person name="Shi R."/>
            <person name="Sims S."/>
            <person name="Singer S.R."/>
            <person name="Sinharoy S."/>
            <person name="Sterck L."/>
            <person name="Viollet A."/>
            <person name="Wang B.B."/>
            <person name="Wang K."/>
            <person name="Wang M."/>
            <person name="Wang X."/>
            <person name="Warfsmann J."/>
            <person name="Weissenbach J."/>
            <person name="White D.D."/>
            <person name="White J.D."/>
            <person name="Wiley G.B."/>
            <person name="Wincker P."/>
            <person name="Xing Y."/>
            <person name="Yang L."/>
            <person name="Yao Z."/>
            <person name="Ying F."/>
            <person name="Zhai J."/>
            <person name="Zhou L."/>
            <person name="Zuber A."/>
            <person name="Denarie J."/>
            <person name="Dixon R.A."/>
            <person name="May G.D."/>
            <person name="Schwartz D.C."/>
            <person name="Rogers J."/>
            <person name="Quetier F."/>
            <person name="Town C.D."/>
            <person name="Roe B.A."/>
        </authorList>
    </citation>
    <scope>NUCLEOTIDE SEQUENCE [LARGE SCALE GENOMIC DNA]</scope>
    <source>
        <strain evidence="1">A17</strain>
        <strain evidence="2 3">cv. Jemalong A17</strain>
    </source>
</reference>
<dbReference type="eggNOG" id="ENOG502QQKH">
    <property type="taxonomic scope" value="Eukaryota"/>
</dbReference>
<proteinExistence type="predicted"/>
<protein>
    <submittedName>
        <fullName evidence="1 2">Uncharacterized protein</fullName>
    </submittedName>
</protein>
<reference evidence="2" key="3">
    <citation type="submission" date="2015-04" db="UniProtKB">
        <authorList>
            <consortium name="EnsemblPlants"/>
        </authorList>
    </citation>
    <scope>IDENTIFICATION</scope>
    <source>
        <strain evidence="2">cv. Jemalong A17</strain>
    </source>
</reference>